<evidence type="ECO:0000313" key="3">
    <source>
        <dbReference type="Proteomes" id="UP000009100"/>
    </source>
</evidence>
<gene>
    <name evidence="2" type="ordered locus">VS_II0102</name>
</gene>
<reference evidence="2 3" key="1">
    <citation type="submission" date="2009-02" db="EMBL/GenBank/DDBJ databases">
        <title>Vibrio splendidus str. LGP32 complete genome.</title>
        <authorList>
            <person name="Mazel D."/>
            <person name="Le Roux F."/>
        </authorList>
    </citation>
    <scope>NUCLEOTIDE SEQUENCE [LARGE SCALE GENOMIC DNA]</scope>
    <source>
        <strain evidence="2 3">LGP32</strain>
    </source>
</reference>
<organism evidence="2 3">
    <name type="scientific">Vibrio atlanticus (strain LGP32)</name>
    <name type="common">Vibrio splendidus (strain Mel32)</name>
    <dbReference type="NCBI Taxonomy" id="575788"/>
    <lineage>
        <taxon>Bacteria</taxon>
        <taxon>Pseudomonadati</taxon>
        <taxon>Pseudomonadota</taxon>
        <taxon>Gammaproteobacteria</taxon>
        <taxon>Vibrionales</taxon>
        <taxon>Vibrionaceae</taxon>
        <taxon>Vibrio</taxon>
    </lineage>
</organism>
<evidence type="ECO:0000259" key="1">
    <source>
        <dbReference type="PROSITE" id="PS51725"/>
    </source>
</evidence>
<accession>B7VQ72</accession>
<dbReference type="SUPFAM" id="SSF54909">
    <property type="entry name" value="Dimeric alpha+beta barrel"/>
    <property type="match status" value="1"/>
</dbReference>
<sequence>MNKEWRCIHRQITISVKNNIGTNMTQLTIVANIVANEDKIELVKAELLKLIDITRAEEGCINYDLHQDNENPAHFTFYENWTSRELWQKHMGNTHLAEYMAATEGSVTSFTLNEMTKIA</sequence>
<protein>
    <recommendedName>
        <fullName evidence="1">ABM domain-containing protein</fullName>
    </recommendedName>
</protein>
<name>B7VQ72_VIBA3</name>
<dbReference type="InterPro" id="IPR050744">
    <property type="entry name" value="AI-2_Isomerase_LsrG"/>
</dbReference>
<dbReference type="HOGENOM" id="CLU_131496_11_1_6"/>
<dbReference type="Pfam" id="PF03992">
    <property type="entry name" value="ABM"/>
    <property type="match status" value="1"/>
</dbReference>
<dbReference type="eggNOG" id="COG1359">
    <property type="taxonomic scope" value="Bacteria"/>
</dbReference>
<dbReference type="KEGG" id="vsp:VS_II0102"/>
<dbReference type="PANTHER" id="PTHR33336">
    <property type="entry name" value="QUINOL MONOOXYGENASE YGIN-RELATED"/>
    <property type="match status" value="1"/>
</dbReference>
<feature type="domain" description="ABM" evidence="1">
    <location>
        <begin position="27"/>
        <end position="115"/>
    </location>
</feature>
<dbReference type="InterPro" id="IPR011008">
    <property type="entry name" value="Dimeric_a/b-barrel"/>
</dbReference>
<proteinExistence type="predicted"/>
<dbReference type="STRING" id="575788.VS_II0102"/>
<dbReference type="EMBL" id="FM954973">
    <property type="protein sequence ID" value="CAV25356.1"/>
    <property type="molecule type" value="Genomic_DNA"/>
</dbReference>
<dbReference type="GO" id="GO:0003824">
    <property type="term" value="F:catalytic activity"/>
    <property type="evidence" value="ECO:0007669"/>
    <property type="project" value="TreeGrafter"/>
</dbReference>
<evidence type="ECO:0000313" key="2">
    <source>
        <dbReference type="EMBL" id="CAV25356.1"/>
    </source>
</evidence>
<dbReference type="InterPro" id="IPR007138">
    <property type="entry name" value="ABM_dom"/>
</dbReference>
<dbReference type="PANTHER" id="PTHR33336:SF3">
    <property type="entry name" value="ABM DOMAIN-CONTAINING PROTEIN"/>
    <property type="match status" value="1"/>
</dbReference>
<dbReference type="AlphaFoldDB" id="B7VQ72"/>
<dbReference type="Gene3D" id="3.30.70.100">
    <property type="match status" value="1"/>
</dbReference>
<dbReference type="Proteomes" id="UP000009100">
    <property type="component" value="Chromosome 2"/>
</dbReference>
<dbReference type="PROSITE" id="PS51725">
    <property type="entry name" value="ABM"/>
    <property type="match status" value="1"/>
</dbReference>